<evidence type="ECO:0000256" key="5">
    <source>
        <dbReference type="ARBA" id="ARBA00023277"/>
    </source>
</evidence>
<dbReference type="GO" id="GO:0046872">
    <property type="term" value="F:metal ion binding"/>
    <property type="evidence" value="ECO:0007669"/>
    <property type="project" value="UniProtKB-KW"/>
</dbReference>
<evidence type="ECO:0000256" key="3">
    <source>
        <dbReference type="ARBA" id="ARBA00022723"/>
    </source>
</evidence>
<keyword evidence="5" id="KW-0119">Carbohydrate metabolism</keyword>
<evidence type="ECO:0000313" key="6">
    <source>
        <dbReference type="EMBL" id="SUE14111.1"/>
    </source>
</evidence>
<comment type="similarity">
    <text evidence="2">Belongs to the HAD-like hydrolase superfamily. CbbY/CbbZ/Gph/YieH family.</text>
</comment>
<dbReference type="Gene3D" id="1.10.150.240">
    <property type="entry name" value="Putative phosphatase, domain 2"/>
    <property type="match status" value="1"/>
</dbReference>
<reference evidence="6 7" key="1">
    <citation type="submission" date="2018-06" db="EMBL/GenBank/DDBJ databases">
        <authorList>
            <consortium name="Pathogen Informatics"/>
            <person name="Doyle S."/>
        </authorList>
    </citation>
    <scope>NUCLEOTIDE SEQUENCE [LARGE SCALE GENOMIC DNA]</scope>
    <source>
        <strain evidence="6 7">NCTC13296</strain>
    </source>
</reference>
<keyword evidence="6" id="KW-0378">Hydrolase</keyword>
<dbReference type="InterPro" id="IPR036412">
    <property type="entry name" value="HAD-like_sf"/>
</dbReference>
<dbReference type="InterPro" id="IPR051600">
    <property type="entry name" value="Beta-PGM-like"/>
</dbReference>
<dbReference type="PRINTS" id="PR00413">
    <property type="entry name" value="HADHALOGNASE"/>
</dbReference>
<dbReference type="PANTHER" id="PTHR46193:SF18">
    <property type="entry name" value="HEXITOL PHOSPHATASE B"/>
    <property type="match status" value="1"/>
</dbReference>
<dbReference type="GO" id="GO:0016787">
    <property type="term" value="F:hydrolase activity"/>
    <property type="evidence" value="ECO:0007669"/>
    <property type="project" value="UniProtKB-KW"/>
</dbReference>
<name>A0A379LVM9_9NOCA</name>
<dbReference type="CDD" id="cd07505">
    <property type="entry name" value="HAD_BPGM-like"/>
    <property type="match status" value="1"/>
</dbReference>
<keyword evidence="4" id="KW-0460">Magnesium</keyword>
<organism evidence="6 7">
    <name type="scientific">Rhodococcus gordoniae</name>
    <dbReference type="NCBI Taxonomy" id="223392"/>
    <lineage>
        <taxon>Bacteria</taxon>
        <taxon>Bacillati</taxon>
        <taxon>Actinomycetota</taxon>
        <taxon>Actinomycetes</taxon>
        <taxon>Mycobacteriales</taxon>
        <taxon>Nocardiaceae</taxon>
        <taxon>Rhodococcus</taxon>
    </lineage>
</organism>
<protein>
    <submittedName>
        <fullName evidence="6">Haloacid dehalogenase</fullName>
        <ecNumber evidence="6">3.1.3.-</ecNumber>
    </submittedName>
</protein>
<sequence>MSDRVEAPLAVRAGVLRAVLWDMDGTLLESERLWDIGMRELSLYLGGPMSEETRISTIGGPMDLAVLRTFTGLGLEPTPDEAAAAAVWLTDYMGRLFADGLPWRPGAQAALRTVREAGLRSVLVTNTERALCEVALDTLGREHFDHSVCGDEVPAGKPDPAPYRRAAELLGLDPAQCLAVEDSPTGAAAADAAGCTVLVVPSLVDVPGSGRRVFRSTLEGLSAEDLHELHGAGVP</sequence>
<dbReference type="EC" id="3.1.3.-" evidence="6"/>
<dbReference type="SFLD" id="SFLDS00003">
    <property type="entry name" value="Haloacid_Dehalogenase"/>
    <property type="match status" value="1"/>
</dbReference>
<comment type="cofactor">
    <cofactor evidence="1">
        <name>Mg(2+)</name>
        <dbReference type="ChEBI" id="CHEBI:18420"/>
    </cofactor>
</comment>
<dbReference type="Gene3D" id="3.40.50.1000">
    <property type="entry name" value="HAD superfamily/HAD-like"/>
    <property type="match status" value="1"/>
</dbReference>
<dbReference type="SFLD" id="SFLDG01129">
    <property type="entry name" value="C1.5:_HAD__Beta-PGM__Phosphata"/>
    <property type="match status" value="1"/>
</dbReference>
<keyword evidence="7" id="KW-1185">Reference proteome</keyword>
<dbReference type="NCBIfam" id="TIGR01509">
    <property type="entry name" value="HAD-SF-IA-v3"/>
    <property type="match status" value="1"/>
</dbReference>
<dbReference type="SUPFAM" id="SSF56784">
    <property type="entry name" value="HAD-like"/>
    <property type="match status" value="1"/>
</dbReference>
<dbReference type="AlphaFoldDB" id="A0A379LVM9"/>
<dbReference type="InterPro" id="IPR006439">
    <property type="entry name" value="HAD-SF_hydro_IA"/>
</dbReference>
<dbReference type="RefSeq" id="WP_064064101.1">
    <property type="nucleotide sequence ID" value="NZ_LPZN01000027.1"/>
</dbReference>
<dbReference type="Pfam" id="PF00702">
    <property type="entry name" value="Hydrolase"/>
    <property type="match status" value="1"/>
</dbReference>
<evidence type="ECO:0000313" key="7">
    <source>
        <dbReference type="Proteomes" id="UP000254569"/>
    </source>
</evidence>
<evidence type="ECO:0000256" key="2">
    <source>
        <dbReference type="ARBA" id="ARBA00006171"/>
    </source>
</evidence>
<evidence type="ECO:0000256" key="1">
    <source>
        <dbReference type="ARBA" id="ARBA00001946"/>
    </source>
</evidence>
<dbReference type="EMBL" id="UGVI01000001">
    <property type="protein sequence ID" value="SUE14111.1"/>
    <property type="molecule type" value="Genomic_DNA"/>
</dbReference>
<dbReference type="InterPro" id="IPR023198">
    <property type="entry name" value="PGP-like_dom2"/>
</dbReference>
<dbReference type="InterPro" id="IPR023214">
    <property type="entry name" value="HAD_sf"/>
</dbReference>
<dbReference type="Proteomes" id="UP000254569">
    <property type="component" value="Unassembled WGS sequence"/>
</dbReference>
<accession>A0A379LVM9</accession>
<keyword evidence="3" id="KW-0479">Metal-binding</keyword>
<proteinExistence type="inferred from homology"/>
<evidence type="ECO:0000256" key="4">
    <source>
        <dbReference type="ARBA" id="ARBA00022842"/>
    </source>
</evidence>
<gene>
    <name evidence="6" type="ORF">NCTC13296_00944</name>
</gene>
<dbReference type="PANTHER" id="PTHR46193">
    <property type="entry name" value="6-PHOSPHOGLUCONATE PHOSPHATASE"/>
    <property type="match status" value="1"/>
</dbReference>